<feature type="transmembrane region" description="Helical" evidence="1">
    <location>
        <begin position="106"/>
        <end position="124"/>
    </location>
</feature>
<evidence type="ECO:0000313" key="2">
    <source>
        <dbReference type="EMBL" id="GAA1591126.1"/>
    </source>
</evidence>
<comment type="caution">
    <text evidence="2">The sequence shown here is derived from an EMBL/GenBank/DDBJ whole genome shotgun (WGS) entry which is preliminary data.</text>
</comment>
<protein>
    <recommendedName>
        <fullName evidence="4">DUF4190 domain-containing protein</fullName>
    </recommendedName>
</protein>
<dbReference type="EMBL" id="BAAAPH010000019">
    <property type="protein sequence ID" value="GAA1591126.1"/>
    <property type="molecule type" value="Genomic_DNA"/>
</dbReference>
<gene>
    <name evidence="2" type="ORF">GCM10009804_54140</name>
</gene>
<accession>A0ABN2DZ02</accession>
<sequence length="320" mass="34501">MTERASALRAVVFGGLAIGAGVALPTGIITTVVADRQCLPDEDCLSLVAGFWVGLLGGGIGLVIAMVILARRRRLGVMIGLGTGLGTLLVLIAAVGALLMELVEPFVLLAALGWAAAAVVIRCRRRTADGWSWSRPSLGLVLMAVGIVALGALPALLKLNNVRSEQQRIEAVMARPLQSDSTWPFAVRPRDAGFEYDVLEPVPNGSQLVRFTVTLRNLTPGQAPCGGFTDWNGRPVKVTECTKAGPAIWRGTDSRGEIRYFVHDGDRQWAHVRTELLGEADARRERDARAEQFARSLRPRSAFPLAADTAGCRFCEWLPR</sequence>
<evidence type="ECO:0000256" key="1">
    <source>
        <dbReference type="SAM" id="Phobius"/>
    </source>
</evidence>
<evidence type="ECO:0008006" key="4">
    <source>
        <dbReference type="Google" id="ProtNLM"/>
    </source>
</evidence>
<keyword evidence="1" id="KW-0472">Membrane</keyword>
<keyword evidence="1" id="KW-1133">Transmembrane helix</keyword>
<keyword evidence="1" id="KW-0812">Transmembrane</keyword>
<dbReference type="RefSeq" id="WP_344237646.1">
    <property type="nucleotide sequence ID" value="NZ_BAAAPH010000019.1"/>
</dbReference>
<feature type="transmembrane region" description="Helical" evidence="1">
    <location>
        <begin position="136"/>
        <end position="157"/>
    </location>
</feature>
<proteinExistence type="predicted"/>
<keyword evidence="3" id="KW-1185">Reference proteome</keyword>
<evidence type="ECO:0000313" key="3">
    <source>
        <dbReference type="Proteomes" id="UP001501705"/>
    </source>
</evidence>
<name>A0ABN2DZ02_9ACTN</name>
<feature type="transmembrane region" description="Helical" evidence="1">
    <location>
        <begin position="77"/>
        <end position="100"/>
    </location>
</feature>
<organism evidence="2 3">
    <name type="scientific">Kribbella hippodromi</name>
    <dbReference type="NCBI Taxonomy" id="434347"/>
    <lineage>
        <taxon>Bacteria</taxon>
        <taxon>Bacillati</taxon>
        <taxon>Actinomycetota</taxon>
        <taxon>Actinomycetes</taxon>
        <taxon>Propionibacteriales</taxon>
        <taxon>Kribbellaceae</taxon>
        <taxon>Kribbella</taxon>
    </lineage>
</organism>
<dbReference type="Proteomes" id="UP001501705">
    <property type="component" value="Unassembled WGS sequence"/>
</dbReference>
<reference evidence="2 3" key="1">
    <citation type="journal article" date="2019" name="Int. J. Syst. Evol. Microbiol.">
        <title>The Global Catalogue of Microorganisms (GCM) 10K type strain sequencing project: providing services to taxonomists for standard genome sequencing and annotation.</title>
        <authorList>
            <consortium name="The Broad Institute Genomics Platform"/>
            <consortium name="The Broad Institute Genome Sequencing Center for Infectious Disease"/>
            <person name="Wu L."/>
            <person name="Ma J."/>
        </authorList>
    </citation>
    <scope>NUCLEOTIDE SEQUENCE [LARGE SCALE GENOMIC DNA]</scope>
    <source>
        <strain evidence="2 3">JCM 15572</strain>
    </source>
</reference>
<feature type="transmembrane region" description="Helical" evidence="1">
    <location>
        <begin position="49"/>
        <end position="70"/>
    </location>
</feature>
<feature type="transmembrane region" description="Helical" evidence="1">
    <location>
        <begin position="7"/>
        <end position="29"/>
    </location>
</feature>